<dbReference type="EMBL" id="CM042021">
    <property type="protein sequence ID" value="KAI3819419.1"/>
    <property type="molecule type" value="Genomic_DNA"/>
</dbReference>
<accession>A0ACB9JGG2</accession>
<evidence type="ECO:0000313" key="1">
    <source>
        <dbReference type="EMBL" id="KAI3819419.1"/>
    </source>
</evidence>
<sequence length="91" mass="10523">MLMLMLKDRFRDVSASTAEQFFDLLLSDGSNFTMITVHSRRIPILMCICLSVSHSPQTFKHLIWLIKIFSDLWYSLFVCVHFCFGGRALSS</sequence>
<evidence type="ECO:0000313" key="2">
    <source>
        <dbReference type="Proteomes" id="UP001056120"/>
    </source>
</evidence>
<reference evidence="2" key="1">
    <citation type="journal article" date="2022" name="Mol. Ecol. Resour.">
        <title>The genomes of chicory, endive, great burdock and yacon provide insights into Asteraceae palaeo-polyploidization history and plant inulin production.</title>
        <authorList>
            <person name="Fan W."/>
            <person name="Wang S."/>
            <person name="Wang H."/>
            <person name="Wang A."/>
            <person name="Jiang F."/>
            <person name="Liu H."/>
            <person name="Zhao H."/>
            <person name="Xu D."/>
            <person name="Zhang Y."/>
        </authorList>
    </citation>
    <scope>NUCLEOTIDE SEQUENCE [LARGE SCALE GENOMIC DNA]</scope>
    <source>
        <strain evidence="2">cv. Yunnan</strain>
    </source>
</reference>
<dbReference type="Proteomes" id="UP001056120">
    <property type="component" value="Linkage Group LG04"/>
</dbReference>
<protein>
    <submittedName>
        <fullName evidence="1">Uncharacterized protein</fullName>
    </submittedName>
</protein>
<keyword evidence="2" id="KW-1185">Reference proteome</keyword>
<organism evidence="1 2">
    <name type="scientific">Smallanthus sonchifolius</name>
    <dbReference type="NCBI Taxonomy" id="185202"/>
    <lineage>
        <taxon>Eukaryota</taxon>
        <taxon>Viridiplantae</taxon>
        <taxon>Streptophyta</taxon>
        <taxon>Embryophyta</taxon>
        <taxon>Tracheophyta</taxon>
        <taxon>Spermatophyta</taxon>
        <taxon>Magnoliopsida</taxon>
        <taxon>eudicotyledons</taxon>
        <taxon>Gunneridae</taxon>
        <taxon>Pentapetalae</taxon>
        <taxon>asterids</taxon>
        <taxon>campanulids</taxon>
        <taxon>Asterales</taxon>
        <taxon>Asteraceae</taxon>
        <taxon>Asteroideae</taxon>
        <taxon>Heliantheae alliance</taxon>
        <taxon>Millerieae</taxon>
        <taxon>Smallanthus</taxon>
    </lineage>
</organism>
<reference evidence="1 2" key="2">
    <citation type="journal article" date="2022" name="Mol. Ecol. Resour.">
        <title>The genomes of chicory, endive, great burdock and yacon provide insights into Asteraceae paleo-polyploidization history and plant inulin production.</title>
        <authorList>
            <person name="Fan W."/>
            <person name="Wang S."/>
            <person name="Wang H."/>
            <person name="Wang A."/>
            <person name="Jiang F."/>
            <person name="Liu H."/>
            <person name="Zhao H."/>
            <person name="Xu D."/>
            <person name="Zhang Y."/>
        </authorList>
    </citation>
    <scope>NUCLEOTIDE SEQUENCE [LARGE SCALE GENOMIC DNA]</scope>
    <source>
        <strain evidence="2">cv. Yunnan</strain>
        <tissue evidence="1">Leaves</tissue>
    </source>
</reference>
<proteinExistence type="predicted"/>
<comment type="caution">
    <text evidence="1">The sequence shown here is derived from an EMBL/GenBank/DDBJ whole genome shotgun (WGS) entry which is preliminary data.</text>
</comment>
<gene>
    <name evidence="1" type="ORF">L1987_13253</name>
</gene>
<name>A0ACB9JGG2_9ASTR</name>